<evidence type="ECO:0000313" key="3">
    <source>
        <dbReference type="Proteomes" id="UP000077315"/>
    </source>
</evidence>
<dbReference type="GeneID" id="28995810"/>
<gene>
    <name evidence="2" type="ORF">PHYBLDRAFT_163944</name>
</gene>
<accession>A0A163B8V9</accession>
<protein>
    <submittedName>
        <fullName evidence="2">Uncharacterized protein</fullName>
    </submittedName>
</protein>
<dbReference type="AlphaFoldDB" id="A0A163B8V9"/>
<evidence type="ECO:0000256" key="1">
    <source>
        <dbReference type="SAM" id="Phobius"/>
    </source>
</evidence>
<keyword evidence="1" id="KW-0812">Transmembrane</keyword>
<name>A0A163B8V9_PHYB8</name>
<dbReference type="OrthoDB" id="3263820at2759"/>
<dbReference type="Proteomes" id="UP000077315">
    <property type="component" value="Unassembled WGS sequence"/>
</dbReference>
<feature type="transmembrane region" description="Helical" evidence="1">
    <location>
        <begin position="130"/>
        <end position="152"/>
    </location>
</feature>
<dbReference type="PANTHER" id="PTHR46579:SF2">
    <property type="entry name" value="C2H2-TYPE DOMAIN-CONTAINING PROTEIN"/>
    <property type="match status" value="1"/>
</dbReference>
<dbReference type="PANTHER" id="PTHR46579">
    <property type="entry name" value="F5/8 TYPE C DOMAIN-CONTAINING PROTEIN-RELATED"/>
    <property type="match status" value="1"/>
</dbReference>
<dbReference type="EMBL" id="KV440973">
    <property type="protein sequence ID" value="OAD78851.1"/>
    <property type="molecule type" value="Genomic_DNA"/>
</dbReference>
<keyword evidence="1" id="KW-0472">Membrane</keyword>
<dbReference type="RefSeq" id="XP_018296891.1">
    <property type="nucleotide sequence ID" value="XM_018434904.1"/>
</dbReference>
<dbReference type="VEuPathDB" id="FungiDB:PHYBLDRAFT_163944"/>
<keyword evidence="1" id="KW-1133">Transmembrane helix</keyword>
<keyword evidence="3" id="KW-1185">Reference proteome</keyword>
<sequence>MQWVNNKNNSSCTYVSEEHFDNMEVDSIDNDNNNDYDYENKSKGEYADENEEQNIEFDQEVDLPLSQEEFIFTAEDTITGVFVVDGNKIEEGNTGFDFEQEENFDETSGISIVESVCFLSFDNMPLYIRFVAVFIIIFHLIFLMESGGLILIEFCNTLLPLCDMSGALPLTINSLKHKTEFNMATDGIIVYIAYSQCHSIYPQETSQRVCTFKKFSKSAICNNNLFKVSTGNHSLSAMIYPFNSLKYALQQKFSKPDFRMIQIWRKCNCINEKNQLTMQELANGIVVPCGYVCIIKKIADGFSFMKADEWKSWCVIYSLFVLKHVLQAKNLKNWILFVDACHLLTKPSIKDKEIDEAHSKLQLFCTRFQTLYEKSAMTPNTRKTYGNYHVQS</sequence>
<dbReference type="InParanoid" id="A0A163B8V9"/>
<evidence type="ECO:0000313" key="2">
    <source>
        <dbReference type="EMBL" id="OAD78851.1"/>
    </source>
</evidence>
<reference evidence="3" key="1">
    <citation type="submission" date="2015-06" db="EMBL/GenBank/DDBJ databases">
        <title>Expansion of signal transduction pathways in fungi by whole-genome duplication.</title>
        <authorList>
            <consortium name="DOE Joint Genome Institute"/>
            <person name="Corrochano L.M."/>
            <person name="Kuo A."/>
            <person name="Marcet-Houben M."/>
            <person name="Polaino S."/>
            <person name="Salamov A."/>
            <person name="Villalobos J.M."/>
            <person name="Alvarez M.I."/>
            <person name="Avalos J."/>
            <person name="Benito E.P."/>
            <person name="Benoit I."/>
            <person name="Burger G."/>
            <person name="Camino L.P."/>
            <person name="Canovas D."/>
            <person name="Cerda-Olmedo E."/>
            <person name="Cheng J.-F."/>
            <person name="Dominguez A."/>
            <person name="Elias M."/>
            <person name="Eslava A.P."/>
            <person name="Glaser F."/>
            <person name="Grimwood J."/>
            <person name="Gutierrez G."/>
            <person name="Heitman J."/>
            <person name="Henrissat B."/>
            <person name="Iturriaga E.A."/>
            <person name="Lang B.F."/>
            <person name="Lavin J.L."/>
            <person name="Lee S."/>
            <person name="Li W."/>
            <person name="Lindquist E."/>
            <person name="Lopez-Garcia S."/>
            <person name="Luque E.M."/>
            <person name="Marcos A.T."/>
            <person name="Martin J."/>
            <person name="McCluskey K."/>
            <person name="Medina H.R."/>
            <person name="Miralles-Duran A."/>
            <person name="Miyazaki A."/>
            <person name="Munoz-Torres E."/>
            <person name="Oguiza J.A."/>
            <person name="Ohm R."/>
            <person name="Olmedo M."/>
            <person name="Orejas M."/>
            <person name="Ortiz-Castellanos L."/>
            <person name="Pisabarro A.G."/>
            <person name="Rodriguez-Romero J."/>
            <person name="Ruiz-Herrera J."/>
            <person name="Ruiz-Vazquez R."/>
            <person name="Sanz C."/>
            <person name="Schackwitz W."/>
            <person name="Schmutz J."/>
            <person name="Shahriari M."/>
            <person name="Shelest E."/>
            <person name="Silva-Franco F."/>
            <person name="Soanes D."/>
            <person name="Syed K."/>
            <person name="Tagua V.G."/>
            <person name="Talbot N.J."/>
            <person name="Thon M."/>
            <person name="De vries R.P."/>
            <person name="Wiebenga A."/>
            <person name="Yadav J.S."/>
            <person name="Braun E.L."/>
            <person name="Baker S."/>
            <person name="Garre V."/>
            <person name="Horwitz B."/>
            <person name="Torres-Martinez S."/>
            <person name="Idnurm A."/>
            <person name="Herrera-Estrella A."/>
            <person name="Gabaldon T."/>
            <person name="Grigoriev I.V."/>
        </authorList>
    </citation>
    <scope>NUCLEOTIDE SEQUENCE [LARGE SCALE GENOMIC DNA]</scope>
    <source>
        <strain evidence="3">NRRL 1555(-)</strain>
    </source>
</reference>
<organism evidence="2 3">
    <name type="scientific">Phycomyces blakesleeanus (strain ATCC 8743b / DSM 1359 / FGSC 10004 / NBRC 33097 / NRRL 1555)</name>
    <dbReference type="NCBI Taxonomy" id="763407"/>
    <lineage>
        <taxon>Eukaryota</taxon>
        <taxon>Fungi</taxon>
        <taxon>Fungi incertae sedis</taxon>
        <taxon>Mucoromycota</taxon>
        <taxon>Mucoromycotina</taxon>
        <taxon>Mucoromycetes</taxon>
        <taxon>Mucorales</taxon>
        <taxon>Phycomycetaceae</taxon>
        <taxon>Phycomyces</taxon>
    </lineage>
</organism>
<proteinExistence type="predicted"/>